<dbReference type="OrthoDB" id="4545583at2"/>
<dbReference type="InterPro" id="IPR023213">
    <property type="entry name" value="CAT-like_dom_sf"/>
</dbReference>
<sequence>MSDLSTPLTAERLPLGYEQDWYQANTRGGTGAHKNVRISFRILGPLVPEALDEVVRRFTARHDALQLQPLPGPDGTGTTGQYLRPLGAGEPVMLRESVTARSAEQFSRYASALLSRDFTAPWAGDGDRPFRVRLLRYEPDHHALLATFQNLVFDGRAHHLFASELWRDYQALVQGDPVPDTAPSFAAAVARQRTGFGPEHLARARASWRKRLEFAARHPWRQPASAAPTEGGTLRIELPARAWPALRERCAEARCSVSQWVIAAFVRAVAGQAGLRRVALWTTMDSRGFRDRDLVGMLAGTCPVAVRDPAAALPAVLAEVRARLLEALRYQQLTAAELHGLAAELAAGGGASLARDIFVSLRRFDGEYPVTREQRALRITADAYPLRRIAFTGSAALHLRCTEFRDRLLIDLTFDGPRVGRLLAQAIADQLGNDLMTDRP</sequence>
<comment type="caution">
    <text evidence="2">The sequence shown here is derived from an EMBL/GenBank/DDBJ whole genome shotgun (WGS) entry which is preliminary data.</text>
</comment>
<dbReference type="Proteomes" id="UP000319103">
    <property type="component" value="Unassembled WGS sequence"/>
</dbReference>
<dbReference type="Gene3D" id="3.30.559.10">
    <property type="entry name" value="Chloramphenicol acetyltransferase-like domain"/>
    <property type="match status" value="1"/>
</dbReference>
<proteinExistence type="predicted"/>
<feature type="domain" description="Condensation" evidence="1">
    <location>
        <begin position="30"/>
        <end position="339"/>
    </location>
</feature>
<accession>A0A540WG78</accession>
<dbReference type="RefSeq" id="WP_141631686.1">
    <property type="nucleotide sequence ID" value="NZ_VIGB01000001.1"/>
</dbReference>
<dbReference type="GO" id="GO:0003824">
    <property type="term" value="F:catalytic activity"/>
    <property type="evidence" value="ECO:0007669"/>
    <property type="project" value="InterPro"/>
</dbReference>
<dbReference type="AlphaFoldDB" id="A0A540WG78"/>
<dbReference type="GO" id="GO:0008610">
    <property type="term" value="P:lipid biosynthetic process"/>
    <property type="evidence" value="ECO:0007669"/>
    <property type="project" value="UniProtKB-ARBA"/>
</dbReference>
<dbReference type="EMBL" id="VIGB01000001">
    <property type="protein sequence ID" value="TQF08025.1"/>
    <property type="molecule type" value="Genomic_DNA"/>
</dbReference>
<dbReference type="Pfam" id="PF00668">
    <property type="entry name" value="Condensation"/>
    <property type="match status" value="1"/>
</dbReference>
<gene>
    <name evidence="2" type="ORF">E6W39_00235</name>
</gene>
<reference evidence="2 3" key="1">
    <citation type="submission" date="2019-06" db="EMBL/GenBank/DDBJ databases">
        <title>Description of Kitasatospora acidophila sp. nov. isolated from pine grove soil, and reclassification of Streptomyces novaecaesareae to Kitasatospora novaeceasareae comb. nov.</title>
        <authorList>
            <person name="Kim M.J."/>
        </authorList>
    </citation>
    <scope>NUCLEOTIDE SEQUENCE [LARGE SCALE GENOMIC DNA]</scope>
    <source>
        <strain evidence="2 3">MMS16-CNU292</strain>
    </source>
</reference>
<dbReference type="InterPro" id="IPR001242">
    <property type="entry name" value="Condensation_dom"/>
</dbReference>
<dbReference type="Gene3D" id="3.30.559.30">
    <property type="entry name" value="Nonribosomal peptide synthetase, condensation domain"/>
    <property type="match status" value="1"/>
</dbReference>
<evidence type="ECO:0000259" key="1">
    <source>
        <dbReference type="Pfam" id="PF00668"/>
    </source>
</evidence>
<keyword evidence="3" id="KW-1185">Reference proteome</keyword>
<evidence type="ECO:0000313" key="3">
    <source>
        <dbReference type="Proteomes" id="UP000319103"/>
    </source>
</evidence>
<protein>
    <recommendedName>
        <fullName evidence="1">Condensation domain-containing protein</fullName>
    </recommendedName>
</protein>
<organism evidence="2 3">
    <name type="scientific">Kitasatospora acidiphila</name>
    <dbReference type="NCBI Taxonomy" id="2567942"/>
    <lineage>
        <taxon>Bacteria</taxon>
        <taxon>Bacillati</taxon>
        <taxon>Actinomycetota</taxon>
        <taxon>Actinomycetes</taxon>
        <taxon>Kitasatosporales</taxon>
        <taxon>Streptomycetaceae</taxon>
        <taxon>Kitasatospora</taxon>
    </lineage>
</organism>
<name>A0A540WG78_9ACTN</name>
<evidence type="ECO:0000313" key="2">
    <source>
        <dbReference type="EMBL" id="TQF08025.1"/>
    </source>
</evidence>
<dbReference type="SUPFAM" id="SSF52777">
    <property type="entry name" value="CoA-dependent acyltransferases"/>
    <property type="match status" value="2"/>
</dbReference>